<name>A0ABP4QUE5_9ACTN</name>
<dbReference type="EMBL" id="BAAAMU010000009">
    <property type="protein sequence ID" value="GAA1621591.1"/>
    <property type="molecule type" value="Genomic_DNA"/>
</dbReference>
<evidence type="ECO:0000313" key="2">
    <source>
        <dbReference type="Proteomes" id="UP001500064"/>
    </source>
</evidence>
<evidence type="ECO:0000313" key="1">
    <source>
        <dbReference type="EMBL" id="GAA1621591.1"/>
    </source>
</evidence>
<accession>A0ABP4QUE5</accession>
<gene>
    <name evidence="1" type="ORF">GCM10009733_017710</name>
</gene>
<reference evidence="2" key="1">
    <citation type="journal article" date="2019" name="Int. J. Syst. Evol. Microbiol.">
        <title>The Global Catalogue of Microorganisms (GCM) 10K type strain sequencing project: providing services to taxonomists for standard genome sequencing and annotation.</title>
        <authorList>
            <consortium name="The Broad Institute Genomics Platform"/>
            <consortium name="The Broad Institute Genome Sequencing Center for Infectious Disease"/>
            <person name="Wu L."/>
            <person name="Ma J."/>
        </authorList>
    </citation>
    <scope>NUCLEOTIDE SEQUENCE [LARGE SCALE GENOMIC DNA]</scope>
    <source>
        <strain evidence="2">JCM 13929</strain>
    </source>
</reference>
<comment type="caution">
    <text evidence="1">The sequence shown here is derived from an EMBL/GenBank/DDBJ whole genome shotgun (WGS) entry which is preliminary data.</text>
</comment>
<proteinExistence type="predicted"/>
<keyword evidence="2" id="KW-1185">Reference proteome</keyword>
<organism evidence="1 2">
    <name type="scientific">Nonomuraea maheshkhaliensis</name>
    <dbReference type="NCBI Taxonomy" id="419590"/>
    <lineage>
        <taxon>Bacteria</taxon>
        <taxon>Bacillati</taxon>
        <taxon>Actinomycetota</taxon>
        <taxon>Actinomycetes</taxon>
        <taxon>Streptosporangiales</taxon>
        <taxon>Streptosporangiaceae</taxon>
        <taxon>Nonomuraea</taxon>
    </lineage>
</organism>
<protein>
    <submittedName>
        <fullName evidence="1">Uncharacterized protein</fullName>
    </submittedName>
</protein>
<sequence>MLAPTPARAATARTLGREPLPSIRISVAAAMILARVSLMAPILWHAASSTLYRYSVLVLYLPAAQGGRT</sequence>
<dbReference type="Proteomes" id="UP001500064">
    <property type="component" value="Unassembled WGS sequence"/>
</dbReference>